<keyword evidence="6" id="KW-0449">Lipoprotein</keyword>
<dbReference type="InterPro" id="IPR018780">
    <property type="entry name" value="TBORCS5"/>
</dbReference>
<evidence type="ECO:0000256" key="7">
    <source>
        <dbReference type="SAM" id="MobiDB-lite"/>
    </source>
</evidence>
<dbReference type="GO" id="GO:0032418">
    <property type="term" value="P:lysosome localization"/>
    <property type="evidence" value="ECO:0007669"/>
    <property type="project" value="InterPro"/>
</dbReference>
<dbReference type="AlphaFoldDB" id="A0A8J2WFG5"/>
<feature type="region of interest" description="Disordered" evidence="7">
    <location>
        <begin position="1"/>
        <end position="82"/>
    </location>
</feature>
<protein>
    <recommendedName>
        <fullName evidence="3">BLOC-1-related complex subunit 5</fullName>
    </recommendedName>
</protein>
<comment type="similarity">
    <text evidence="2">Belongs to the BORCS5 family.</text>
</comment>
<dbReference type="GO" id="GO:0072384">
    <property type="term" value="P:organelle transport along microtubule"/>
    <property type="evidence" value="ECO:0007669"/>
    <property type="project" value="TreeGrafter"/>
</dbReference>
<dbReference type="EMBL" id="CAKKLH010000022">
    <property type="protein sequence ID" value="CAH0099604.1"/>
    <property type="molecule type" value="Genomic_DNA"/>
</dbReference>
<dbReference type="Pfam" id="PF10158">
    <property type="entry name" value="LOH1CR12"/>
    <property type="match status" value="1"/>
</dbReference>
<dbReference type="OrthoDB" id="10035640at2759"/>
<dbReference type="GO" id="GO:0099078">
    <property type="term" value="C:BORC complex"/>
    <property type="evidence" value="ECO:0007669"/>
    <property type="project" value="TreeGrafter"/>
</dbReference>
<keyword evidence="4" id="KW-0472">Membrane</keyword>
<keyword evidence="5" id="KW-0458">Lysosome</keyword>
<name>A0A8J2WFG5_9CRUS</name>
<gene>
    <name evidence="8" type="ORF">DGAL_LOCUS1751</name>
</gene>
<dbReference type="GO" id="GO:1903744">
    <property type="term" value="P:positive regulation of anterograde synaptic vesicle transport"/>
    <property type="evidence" value="ECO:0007669"/>
    <property type="project" value="TreeGrafter"/>
</dbReference>
<dbReference type="PANTHER" id="PTHR31634">
    <property type="entry name" value="BLOC-1-RELATED COMPLEX SUBUNIT 5"/>
    <property type="match status" value="1"/>
</dbReference>
<evidence type="ECO:0000256" key="3">
    <source>
        <dbReference type="ARBA" id="ARBA00022300"/>
    </source>
</evidence>
<sequence length="254" mass="27916">MGIEQSTHSTQSSIESRVTNSNNHNKTRQDSSQTLDDNGRSSPHPSLCSSDADVPYVSYTVNRPIGESPKHQGKLNTKSGKSYGVSYAPSQPLKGRNIVVVSQKSMLDDGEEDSEILTLGRIPLFLPIIRSSLSTTHPREPDIVDRLDAGALQSIIGLLEGLMKQSAETVVTEQNQLSQSSKDVEVQLAAIMTALTERQKMYAKYAEKLARIHEVSHSLTRCQLALATALDSIETLNRQLPPSDRLEEFIWSTG</sequence>
<evidence type="ECO:0000256" key="6">
    <source>
        <dbReference type="ARBA" id="ARBA00023288"/>
    </source>
</evidence>
<dbReference type="Proteomes" id="UP000789390">
    <property type="component" value="Unassembled WGS sequence"/>
</dbReference>
<dbReference type="GO" id="GO:0030672">
    <property type="term" value="C:synaptic vesicle membrane"/>
    <property type="evidence" value="ECO:0007669"/>
    <property type="project" value="TreeGrafter"/>
</dbReference>
<evidence type="ECO:0000256" key="2">
    <source>
        <dbReference type="ARBA" id="ARBA00010235"/>
    </source>
</evidence>
<evidence type="ECO:0000256" key="1">
    <source>
        <dbReference type="ARBA" id="ARBA00004122"/>
    </source>
</evidence>
<dbReference type="CDD" id="cd22789">
    <property type="entry name" value="BORCS5-like"/>
    <property type="match status" value="1"/>
</dbReference>
<evidence type="ECO:0000256" key="5">
    <source>
        <dbReference type="ARBA" id="ARBA00023228"/>
    </source>
</evidence>
<evidence type="ECO:0000313" key="9">
    <source>
        <dbReference type="Proteomes" id="UP000789390"/>
    </source>
</evidence>
<keyword evidence="9" id="KW-1185">Reference proteome</keyword>
<accession>A0A8J2WFG5</accession>
<evidence type="ECO:0000256" key="4">
    <source>
        <dbReference type="ARBA" id="ARBA00023136"/>
    </source>
</evidence>
<evidence type="ECO:0000313" key="8">
    <source>
        <dbReference type="EMBL" id="CAH0099604.1"/>
    </source>
</evidence>
<proteinExistence type="inferred from homology"/>
<organism evidence="8 9">
    <name type="scientific">Daphnia galeata</name>
    <dbReference type="NCBI Taxonomy" id="27404"/>
    <lineage>
        <taxon>Eukaryota</taxon>
        <taxon>Metazoa</taxon>
        <taxon>Ecdysozoa</taxon>
        <taxon>Arthropoda</taxon>
        <taxon>Crustacea</taxon>
        <taxon>Branchiopoda</taxon>
        <taxon>Diplostraca</taxon>
        <taxon>Cladocera</taxon>
        <taxon>Anomopoda</taxon>
        <taxon>Daphniidae</taxon>
        <taxon>Daphnia</taxon>
    </lineage>
</organism>
<comment type="subcellular location">
    <subcellularLocation>
        <location evidence="1">Lysosome membrane</location>
        <topology evidence="1">Lipid-anchor</topology>
        <orientation evidence="1">Cytoplasmic side</orientation>
    </subcellularLocation>
</comment>
<feature type="compositionally biased region" description="Polar residues" evidence="7">
    <location>
        <begin position="1"/>
        <end position="49"/>
    </location>
</feature>
<comment type="caution">
    <text evidence="8">The sequence shown here is derived from an EMBL/GenBank/DDBJ whole genome shotgun (WGS) entry which is preliminary data.</text>
</comment>
<reference evidence="8" key="1">
    <citation type="submission" date="2021-11" db="EMBL/GenBank/DDBJ databases">
        <authorList>
            <person name="Schell T."/>
        </authorList>
    </citation>
    <scope>NUCLEOTIDE SEQUENCE</scope>
    <source>
        <strain evidence="8">M5</strain>
    </source>
</reference>
<dbReference type="PANTHER" id="PTHR31634:SF2">
    <property type="entry name" value="BLOC-1-RELATED COMPLEX SUBUNIT 5"/>
    <property type="match status" value="1"/>
</dbReference>
<dbReference type="GO" id="GO:0098574">
    <property type="term" value="C:cytoplasmic side of lysosomal membrane"/>
    <property type="evidence" value="ECO:0007669"/>
    <property type="project" value="TreeGrafter"/>
</dbReference>